<dbReference type="InterPro" id="IPR051923">
    <property type="entry name" value="Glycosyl_Hydrolase_39"/>
</dbReference>
<dbReference type="GO" id="GO:0004565">
    <property type="term" value="F:beta-galactosidase activity"/>
    <property type="evidence" value="ECO:0007669"/>
    <property type="project" value="InterPro"/>
</dbReference>
<dbReference type="PANTHER" id="PTHR12631">
    <property type="entry name" value="ALPHA-L-IDURONIDASE"/>
    <property type="match status" value="1"/>
</dbReference>
<dbReference type="GO" id="GO:0005975">
    <property type="term" value="P:carbohydrate metabolic process"/>
    <property type="evidence" value="ECO:0007669"/>
    <property type="project" value="InterPro"/>
</dbReference>
<keyword evidence="1" id="KW-0378">Hydrolase</keyword>
<evidence type="ECO:0000259" key="3">
    <source>
        <dbReference type="Pfam" id="PF02449"/>
    </source>
</evidence>
<accession>A0A7C2B671</accession>
<dbReference type="Pfam" id="PF02449">
    <property type="entry name" value="Glyco_hydro_42"/>
    <property type="match status" value="1"/>
</dbReference>
<protein>
    <recommendedName>
        <fullName evidence="3">Glycoside hydrolase family 42 N-terminal domain-containing protein</fullName>
    </recommendedName>
</protein>
<dbReference type="InterPro" id="IPR017853">
    <property type="entry name" value="GH"/>
</dbReference>
<keyword evidence="2" id="KW-0326">Glycosidase</keyword>
<organism evidence="4">
    <name type="scientific">Thermomicrobium roseum</name>
    <dbReference type="NCBI Taxonomy" id="500"/>
    <lineage>
        <taxon>Bacteria</taxon>
        <taxon>Pseudomonadati</taxon>
        <taxon>Thermomicrobiota</taxon>
        <taxon>Thermomicrobia</taxon>
        <taxon>Thermomicrobiales</taxon>
        <taxon>Thermomicrobiaceae</taxon>
        <taxon>Thermomicrobium</taxon>
    </lineage>
</organism>
<dbReference type="PANTHER" id="PTHR12631:SF10">
    <property type="entry name" value="BETA-XYLOSIDASE-LIKE PROTEIN-RELATED"/>
    <property type="match status" value="1"/>
</dbReference>
<dbReference type="GO" id="GO:0009341">
    <property type="term" value="C:beta-galactosidase complex"/>
    <property type="evidence" value="ECO:0007669"/>
    <property type="project" value="InterPro"/>
</dbReference>
<evidence type="ECO:0000313" key="4">
    <source>
        <dbReference type="EMBL" id="HEF65083.1"/>
    </source>
</evidence>
<reference evidence="4" key="1">
    <citation type="journal article" date="2020" name="mSystems">
        <title>Genome- and Community-Level Interaction Insights into Carbon Utilization and Element Cycling Functions of Hydrothermarchaeota in Hydrothermal Sediment.</title>
        <authorList>
            <person name="Zhou Z."/>
            <person name="Liu Y."/>
            <person name="Xu W."/>
            <person name="Pan J."/>
            <person name="Luo Z.H."/>
            <person name="Li M."/>
        </authorList>
    </citation>
    <scope>NUCLEOTIDE SEQUENCE [LARGE SCALE GENOMIC DNA]</scope>
    <source>
        <strain evidence="4">SpSt-222</strain>
    </source>
</reference>
<dbReference type="EMBL" id="DSJL01000010">
    <property type="protein sequence ID" value="HEF65083.1"/>
    <property type="molecule type" value="Genomic_DNA"/>
</dbReference>
<evidence type="ECO:0000256" key="2">
    <source>
        <dbReference type="ARBA" id="ARBA00023295"/>
    </source>
</evidence>
<dbReference type="Gene3D" id="3.20.20.80">
    <property type="entry name" value="Glycosidases"/>
    <property type="match status" value="1"/>
</dbReference>
<name>A0A7C2B671_THERO</name>
<dbReference type="AlphaFoldDB" id="A0A7C2B671"/>
<feature type="domain" description="Glycoside hydrolase family 42 N-terminal" evidence="3">
    <location>
        <begin position="268"/>
        <end position="328"/>
    </location>
</feature>
<comment type="caution">
    <text evidence="4">The sequence shown here is derived from an EMBL/GenBank/DDBJ whole genome shotgun (WGS) entry which is preliminary data.</text>
</comment>
<proteinExistence type="predicted"/>
<dbReference type="InterPro" id="IPR013529">
    <property type="entry name" value="Glyco_hydro_42_N"/>
</dbReference>
<dbReference type="SUPFAM" id="SSF51445">
    <property type="entry name" value="(Trans)glycosidases"/>
    <property type="match status" value="1"/>
</dbReference>
<gene>
    <name evidence="4" type="ORF">ENP47_05770</name>
</gene>
<evidence type="ECO:0000256" key="1">
    <source>
        <dbReference type="ARBA" id="ARBA00022801"/>
    </source>
</evidence>
<sequence>MKFLRLLVVGWLVFSLLPMGATSNVARAAAPSAPEDLEMPRYFPETGFWVQGPFRRFWETHGGLFIFGYPITGVFQQDGFWRQYFERAVFEYHPEKAGTEDEVQLVRVGAWRVSGRENEDPFRPIGWFPDTRERRYFPETQHSLAYGFKNYWDRNGGWRVFGLPLSEEFTEQNPAPPAGDGNVYTVQYFERARFEYHPENRGTPYEVLLGLLGREYLQARGAPPEALARQDPALPPYDPIRKRQYGPHVGYGFNIAWRGDNDGDGFNQRTMDLVKGAGFSWVRIQAIWRDIEPRQGRYDTHALDRILDTTSKNGIKVVVSVVKAPTWADPNGGIPADPAPFGKLMEFLARRYAGKVQAWEIWNEQNLALETGGHVDVGRYVALLKAGYQGVKRGDPKAIVLFGGLTPTGVIDPSIAIDDVEYLRRAYAYNNGEIKQYFDHLATHPGGTLNPPDTLWPERPGPGPGWLDHPSFYFRRAEQLRQVMVENGDAAKQVWLTEFGWSTANQAPGYEYGNFMSEQQQAQYLVRAFQIARTQWPWVGVMLVWNLNFSTITQPSDEKYPWSVVSADWSPRPAYRALQEMPK</sequence>